<organism evidence="1 2">
    <name type="scientific">Exidia glandulosa HHB12029</name>
    <dbReference type="NCBI Taxonomy" id="1314781"/>
    <lineage>
        <taxon>Eukaryota</taxon>
        <taxon>Fungi</taxon>
        <taxon>Dikarya</taxon>
        <taxon>Basidiomycota</taxon>
        <taxon>Agaricomycotina</taxon>
        <taxon>Agaricomycetes</taxon>
        <taxon>Auriculariales</taxon>
        <taxon>Exidiaceae</taxon>
        <taxon>Exidia</taxon>
    </lineage>
</organism>
<protein>
    <recommendedName>
        <fullName evidence="3">F-box domain-containing protein</fullName>
    </recommendedName>
</protein>
<dbReference type="Proteomes" id="UP000077266">
    <property type="component" value="Unassembled WGS sequence"/>
</dbReference>
<name>A0A165ZQA7_EXIGL</name>
<dbReference type="InParanoid" id="A0A165ZQA7"/>
<sequence>MPPAAIDAAGRRNPKMQPTAACLKPDCWPTSTDLLDLASLGPRLSIVTTLHLTIDNTKSRIRATLRLCSACSSLHDLTVLLYGSYKYTANDDSLDSEADYALSKSTCTLLPSVLRLFVKSRFWTPIILFLLSNVPNLEDLTLHVHRDLGTVINSGTDFAWATWKLRRLSFRRCDHSLIAHVLHSSRNSLRELEFNPSLVPSELLQVLVVAAQNLRTIVATSPHLQVFLPDLAPSLSASRRLTTLSISYQELHNITGVLAALIPSRMRHLVLDGSCAPEEANTAAFVHFAEELSSHASAITSLRLQRLTFIVFIVAVPGSKAFRALEAACQSRRIALTVEWNND</sequence>
<gene>
    <name evidence="1" type="ORF">EXIGLDRAFT_776091</name>
</gene>
<proteinExistence type="predicted"/>
<dbReference type="EMBL" id="KV426207">
    <property type="protein sequence ID" value="KZV84899.1"/>
    <property type="molecule type" value="Genomic_DNA"/>
</dbReference>
<evidence type="ECO:0008006" key="3">
    <source>
        <dbReference type="Google" id="ProtNLM"/>
    </source>
</evidence>
<evidence type="ECO:0000313" key="2">
    <source>
        <dbReference type="Proteomes" id="UP000077266"/>
    </source>
</evidence>
<keyword evidence="2" id="KW-1185">Reference proteome</keyword>
<accession>A0A165ZQA7</accession>
<dbReference type="SUPFAM" id="SSF52047">
    <property type="entry name" value="RNI-like"/>
    <property type="match status" value="1"/>
</dbReference>
<reference evidence="1 2" key="1">
    <citation type="journal article" date="2016" name="Mol. Biol. Evol.">
        <title>Comparative Genomics of Early-Diverging Mushroom-Forming Fungi Provides Insights into the Origins of Lignocellulose Decay Capabilities.</title>
        <authorList>
            <person name="Nagy L.G."/>
            <person name="Riley R."/>
            <person name="Tritt A."/>
            <person name="Adam C."/>
            <person name="Daum C."/>
            <person name="Floudas D."/>
            <person name="Sun H."/>
            <person name="Yadav J.S."/>
            <person name="Pangilinan J."/>
            <person name="Larsson K.H."/>
            <person name="Matsuura K."/>
            <person name="Barry K."/>
            <person name="Labutti K."/>
            <person name="Kuo R."/>
            <person name="Ohm R.A."/>
            <person name="Bhattacharya S.S."/>
            <person name="Shirouzu T."/>
            <person name="Yoshinaga Y."/>
            <person name="Martin F.M."/>
            <person name="Grigoriev I.V."/>
            <person name="Hibbett D.S."/>
        </authorList>
    </citation>
    <scope>NUCLEOTIDE SEQUENCE [LARGE SCALE GENOMIC DNA]</scope>
    <source>
        <strain evidence="1 2">HHB12029</strain>
    </source>
</reference>
<dbReference type="AlphaFoldDB" id="A0A165ZQA7"/>
<evidence type="ECO:0000313" key="1">
    <source>
        <dbReference type="EMBL" id="KZV84899.1"/>
    </source>
</evidence>